<dbReference type="RefSeq" id="WP_053223665.1">
    <property type="nucleotide sequence ID" value="NZ_JSVA01000010.1"/>
</dbReference>
<evidence type="ECO:0000259" key="4">
    <source>
        <dbReference type="Pfam" id="PF03781"/>
    </source>
</evidence>
<dbReference type="InterPro" id="IPR051043">
    <property type="entry name" value="Sulfatase_Mod_Factor_Kinase"/>
</dbReference>
<evidence type="ECO:0000313" key="7">
    <source>
        <dbReference type="Proteomes" id="UP000036908"/>
    </source>
</evidence>
<dbReference type="InterPro" id="IPR017806">
    <property type="entry name" value="EgtB"/>
</dbReference>
<dbReference type="Proteomes" id="UP000036908">
    <property type="component" value="Unassembled WGS sequence"/>
</dbReference>
<dbReference type="Gene3D" id="3.90.1580.10">
    <property type="entry name" value="paralog of FGE (formylglycine-generating enzyme)"/>
    <property type="match status" value="1"/>
</dbReference>
<sequence length="424" mass="50485">MSSSTDQVLLLNTLLNDYLKVRALTNELCEPLQPEDFVVQPVVDVSPPKWHLAHTTWFFENFVLKPNMADYKVFDKDYHFLFNSYYETEGERWIRSERGALSRPWVNEIMAYRSYVDEHMKHFLSTDEEVDDKVIEVLKIGLHHEQQHQELLVYDLKHILGINPLFPVYKSFQEEKHQPNLAENFLEVEEGVYTVGYQGNDFHFDNEKGVHKVFLHRYRIQDRLITNGEFMEFIEAGGYQDFNHWLMEGFEWVKKENIRAPFYWLKQDGVWKHYTLAGLENINPDEPVSHVSFYEADAFAKWKGKRLPTEFEWEVACKLHEPEIPESANFVDDRNFRPMPRQGKNTQFYGDVWEWTNSAYLAYPFYEKPEGALGEYNGKFMINTMVLRGGSYATSRNHIRPTYRNFFHPHLRWQFTGIRLAENF</sequence>
<keyword evidence="1" id="KW-0560">Oxidoreductase</keyword>
<accession>A0A0L8AKH3</accession>
<dbReference type="AlphaFoldDB" id="A0A0L8AKH3"/>
<evidence type="ECO:0000256" key="2">
    <source>
        <dbReference type="ARBA" id="ARBA00023004"/>
    </source>
</evidence>
<proteinExistence type="predicted"/>
<dbReference type="OrthoDB" id="9768004at2"/>
<name>A0A0L8AKH3_9BACT</name>
<keyword evidence="2" id="KW-0408">Iron</keyword>
<evidence type="ECO:0000256" key="1">
    <source>
        <dbReference type="ARBA" id="ARBA00023002"/>
    </source>
</evidence>
<dbReference type="Pfam" id="PF03781">
    <property type="entry name" value="FGE-sulfatase"/>
    <property type="match status" value="2"/>
</dbReference>
<dbReference type="NCBIfam" id="TIGR03440">
    <property type="entry name" value="egtB_TIGR03440"/>
    <property type="match status" value="1"/>
</dbReference>
<evidence type="ECO:0000256" key="3">
    <source>
        <dbReference type="ARBA" id="ARBA00037882"/>
    </source>
</evidence>
<feature type="domain" description="Sulfatase-modifying factor enzyme-like" evidence="4">
    <location>
        <begin position="347"/>
        <end position="421"/>
    </location>
</feature>
<dbReference type="PATRIC" id="fig|1566026.4.peg.370"/>
<gene>
    <name evidence="6" type="ORF">OB69_10430</name>
</gene>
<dbReference type="Pfam" id="PF12867">
    <property type="entry name" value="DinB_2"/>
    <property type="match status" value="1"/>
</dbReference>
<evidence type="ECO:0000313" key="6">
    <source>
        <dbReference type="EMBL" id="KOF02722.1"/>
    </source>
</evidence>
<keyword evidence="7" id="KW-1185">Reference proteome</keyword>
<organism evidence="6 7">
    <name type="scientific">Roseivirga seohaensis subsp. aquiponti</name>
    <dbReference type="NCBI Taxonomy" id="1566026"/>
    <lineage>
        <taxon>Bacteria</taxon>
        <taxon>Pseudomonadati</taxon>
        <taxon>Bacteroidota</taxon>
        <taxon>Cytophagia</taxon>
        <taxon>Cytophagales</taxon>
        <taxon>Roseivirgaceae</taxon>
        <taxon>Roseivirga</taxon>
    </lineage>
</organism>
<dbReference type="InterPro" id="IPR024775">
    <property type="entry name" value="DinB-like"/>
</dbReference>
<dbReference type="SUPFAM" id="SSF56436">
    <property type="entry name" value="C-type lectin-like"/>
    <property type="match status" value="1"/>
</dbReference>
<comment type="caution">
    <text evidence="6">The sequence shown here is derived from an EMBL/GenBank/DDBJ whole genome shotgun (WGS) entry which is preliminary data.</text>
</comment>
<reference evidence="7" key="1">
    <citation type="submission" date="2014-11" db="EMBL/GenBank/DDBJ databases">
        <title>Genome sequencing of Roseivirga sp. D-25.</title>
        <authorList>
            <person name="Selvaratnam C."/>
            <person name="Thevarajoo S."/>
            <person name="Goh K.M."/>
            <person name="Eee R."/>
            <person name="Chan K.-G."/>
            <person name="Chong C.S."/>
        </authorList>
    </citation>
    <scope>NUCLEOTIDE SEQUENCE [LARGE SCALE GENOMIC DNA]</scope>
    <source>
        <strain evidence="7">D-25</strain>
    </source>
</reference>
<dbReference type="InterPro" id="IPR042095">
    <property type="entry name" value="SUMF_sf"/>
</dbReference>
<comment type="pathway">
    <text evidence="3">Amino-acid biosynthesis; ergothioneine biosynthesis.</text>
</comment>
<dbReference type="EMBL" id="JSVA01000010">
    <property type="protein sequence ID" value="KOF02722.1"/>
    <property type="molecule type" value="Genomic_DNA"/>
</dbReference>
<protein>
    <recommendedName>
        <fullName evidence="8">Sulfatase maturase</fullName>
    </recommendedName>
</protein>
<dbReference type="InterPro" id="IPR016187">
    <property type="entry name" value="CTDL_fold"/>
</dbReference>
<dbReference type="InterPro" id="IPR005532">
    <property type="entry name" value="SUMF_dom"/>
</dbReference>
<evidence type="ECO:0008006" key="8">
    <source>
        <dbReference type="Google" id="ProtNLM"/>
    </source>
</evidence>
<dbReference type="PANTHER" id="PTHR23150">
    <property type="entry name" value="SULFATASE MODIFYING FACTOR 1, 2"/>
    <property type="match status" value="1"/>
</dbReference>
<feature type="domain" description="Sulfatase-modifying factor enzyme-like" evidence="4">
    <location>
        <begin position="184"/>
        <end position="330"/>
    </location>
</feature>
<feature type="domain" description="DinB-like" evidence="5">
    <location>
        <begin position="20"/>
        <end position="151"/>
    </location>
</feature>
<dbReference type="PANTHER" id="PTHR23150:SF36">
    <property type="entry name" value="HERCYNINE OXYGENASE"/>
    <property type="match status" value="1"/>
</dbReference>
<dbReference type="GO" id="GO:0052699">
    <property type="term" value="P:ergothioneine biosynthetic process"/>
    <property type="evidence" value="ECO:0007669"/>
    <property type="project" value="InterPro"/>
</dbReference>
<evidence type="ECO:0000259" key="5">
    <source>
        <dbReference type="Pfam" id="PF12867"/>
    </source>
</evidence>